<dbReference type="InterPro" id="IPR019591">
    <property type="entry name" value="Mrp/NBP35_ATP-bd"/>
</dbReference>
<dbReference type="GO" id="GO:0016226">
    <property type="term" value="P:iron-sulfur cluster assembly"/>
    <property type="evidence" value="ECO:0007669"/>
    <property type="project" value="InterPro"/>
</dbReference>
<sequence length="95" mass="10559">MSGLSQPITYFKSLKLSKTSVEKDVTQWILDYMREKALEMVILIACTEAFDNSGSGAVKMCNEMRVPFLGKVPLDSKLCKAAEEVKSCFGEKDLS</sequence>
<evidence type="ECO:0000313" key="1">
    <source>
        <dbReference type="EMBL" id="AFK39272.1"/>
    </source>
</evidence>
<dbReference type="GO" id="GO:0005524">
    <property type="term" value="F:ATP binding"/>
    <property type="evidence" value="ECO:0007669"/>
    <property type="project" value="InterPro"/>
</dbReference>
<proteinExistence type="evidence at transcript level"/>
<name>I3SG80_LOTJA</name>
<dbReference type="GO" id="GO:0140663">
    <property type="term" value="F:ATP-dependent FeS chaperone activity"/>
    <property type="evidence" value="ECO:0007669"/>
    <property type="project" value="InterPro"/>
</dbReference>
<dbReference type="EMBL" id="BT139477">
    <property type="protein sequence ID" value="AFK39272.1"/>
    <property type="molecule type" value="mRNA"/>
</dbReference>
<dbReference type="GO" id="GO:0005829">
    <property type="term" value="C:cytosol"/>
    <property type="evidence" value="ECO:0007669"/>
    <property type="project" value="TreeGrafter"/>
</dbReference>
<dbReference type="PANTHER" id="PTHR23264:SF19">
    <property type="entry name" value="CYTOSOLIC FE-S CLUSTER ASSEMBLY FACTOR NUBP2"/>
    <property type="match status" value="1"/>
</dbReference>
<dbReference type="Gene3D" id="3.40.50.300">
    <property type="entry name" value="P-loop containing nucleotide triphosphate hydrolases"/>
    <property type="match status" value="1"/>
</dbReference>
<dbReference type="AlphaFoldDB" id="I3SG80"/>
<dbReference type="GO" id="GO:0051536">
    <property type="term" value="F:iron-sulfur cluster binding"/>
    <property type="evidence" value="ECO:0007669"/>
    <property type="project" value="InterPro"/>
</dbReference>
<dbReference type="PANTHER" id="PTHR23264">
    <property type="entry name" value="NUCLEOTIDE-BINDING PROTEIN NBP35 YEAST -RELATED"/>
    <property type="match status" value="1"/>
</dbReference>
<reference evidence="1" key="1">
    <citation type="submission" date="2012-05" db="EMBL/GenBank/DDBJ databases">
        <authorList>
            <person name="Krishnakumar V."/>
            <person name="Cheung F."/>
            <person name="Xiao Y."/>
            <person name="Chan A."/>
            <person name="Moskal W.A."/>
            <person name="Town C.D."/>
        </authorList>
    </citation>
    <scope>NUCLEOTIDE SEQUENCE</scope>
</reference>
<accession>I3SG80</accession>
<protein>
    <submittedName>
        <fullName evidence="1">Uncharacterized protein</fullName>
    </submittedName>
</protein>
<organism evidence="1">
    <name type="scientific">Lotus japonicus</name>
    <name type="common">Lotus corniculatus var. japonicus</name>
    <dbReference type="NCBI Taxonomy" id="34305"/>
    <lineage>
        <taxon>Eukaryota</taxon>
        <taxon>Viridiplantae</taxon>
        <taxon>Streptophyta</taxon>
        <taxon>Embryophyta</taxon>
        <taxon>Tracheophyta</taxon>
        <taxon>Spermatophyta</taxon>
        <taxon>Magnoliopsida</taxon>
        <taxon>eudicotyledons</taxon>
        <taxon>Gunneridae</taxon>
        <taxon>Pentapetalae</taxon>
        <taxon>rosids</taxon>
        <taxon>fabids</taxon>
        <taxon>Fabales</taxon>
        <taxon>Fabaceae</taxon>
        <taxon>Papilionoideae</taxon>
        <taxon>50 kb inversion clade</taxon>
        <taxon>NPAAA clade</taxon>
        <taxon>Hologalegina</taxon>
        <taxon>robinioid clade</taxon>
        <taxon>Loteae</taxon>
        <taxon>Lotus</taxon>
    </lineage>
</organism>
<dbReference type="InterPro" id="IPR027417">
    <property type="entry name" value="P-loop_NTPase"/>
</dbReference>